<dbReference type="Proteomes" id="UP000053820">
    <property type="component" value="Unassembled WGS sequence"/>
</dbReference>
<name>A0A0C9WAQ2_9AGAM</name>
<evidence type="ECO:0000259" key="1">
    <source>
        <dbReference type="PROSITE" id="PS50181"/>
    </source>
</evidence>
<organism evidence="2 3">
    <name type="scientific">Hydnomerulius pinastri MD-312</name>
    <dbReference type="NCBI Taxonomy" id="994086"/>
    <lineage>
        <taxon>Eukaryota</taxon>
        <taxon>Fungi</taxon>
        <taxon>Dikarya</taxon>
        <taxon>Basidiomycota</taxon>
        <taxon>Agaricomycotina</taxon>
        <taxon>Agaricomycetes</taxon>
        <taxon>Agaricomycetidae</taxon>
        <taxon>Boletales</taxon>
        <taxon>Boletales incertae sedis</taxon>
        <taxon>Leucogyrophana</taxon>
    </lineage>
</organism>
<protein>
    <recommendedName>
        <fullName evidence="1">F-box domain-containing protein</fullName>
    </recommendedName>
</protein>
<dbReference type="PROSITE" id="PS50181">
    <property type="entry name" value="FBOX"/>
    <property type="match status" value="1"/>
</dbReference>
<reference evidence="2 3" key="1">
    <citation type="submission" date="2014-04" db="EMBL/GenBank/DDBJ databases">
        <title>Evolutionary Origins and Diversification of the Mycorrhizal Mutualists.</title>
        <authorList>
            <consortium name="DOE Joint Genome Institute"/>
            <consortium name="Mycorrhizal Genomics Consortium"/>
            <person name="Kohler A."/>
            <person name="Kuo A."/>
            <person name="Nagy L.G."/>
            <person name="Floudas D."/>
            <person name="Copeland A."/>
            <person name="Barry K.W."/>
            <person name="Cichocki N."/>
            <person name="Veneault-Fourrey C."/>
            <person name="LaButti K."/>
            <person name="Lindquist E.A."/>
            <person name="Lipzen A."/>
            <person name="Lundell T."/>
            <person name="Morin E."/>
            <person name="Murat C."/>
            <person name="Riley R."/>
            <person name="Ohm R."/>
            <person name="Sun H."/>
            <person name="Tunlid A."/>
            <person name="Henrissat B."/>
            <person name="Grigoriev I.V."/>
            <person name="Hibbett D.S."/>
            <person name="Martin F."/>
        </authorList>
    </citation>
    <scope>NUCLEOTIDE SEQUENCE [LARGE SCALE GENOMIC DNA]</scope>
    <source>
        <strain evidence="2 3">MD-312</strain>
    </source>
</reference>
<evidence type="ECO:0000313" key="2">
    <source>
        <dbReference type="EMBL" id="KIJ60292.1"/>
    </source>
</evidence>
<dbReference type="HOGENOM" id="CLU_504387_0_0_1"/>
<evidence type="ECO:0000313" key="3">
    <source>
        <dbReference type="Proteomes" id="UP000053820"/>
    </source>
</evidence>
<gene>
    <name evidence="2" type="ORF">HYDPIDRAFT_117374</name>
</gene>
<sequence>MDFLVPYDRPDALKDALDLKQDMDNLHAERQRTIAHLKELDIRISQKRKDMRTFRNQFLNISCLPEELLLLIFDIVQRDTIIPDPLSYRIEPVEQALALVCRRWRFYITNASMFWTRIFVTPQTTIKNLEAYIERSRHQLVTVEFHRWFYTPGETTWAHSLERRLALVAGCSRRWKEYIVGNGSVRSLGFLLSRLHRLHLPRLRAASIRWGYGALQNGIVEMKEPLPLLTGVFNRALQELDIVSIRIVSFYVPEIHEPFTLRALTVLKLTTVREATDDDVSLVDWGTLRRMLTSAPRLSHLVLIGPVIDFEMEGNGAVESCDLRALRKLEVVAPIAYPRYRWHLFNAIQAKWLETLLIVGQDDISSEAPGTDLSTPFFLDNHKTKPKFPRVKELSLDGATDPQLLQPTSMILAFPKATSVTLSGKDTAAFSTSLHQWARNGVRKWCSVTHLTLLNISTGGWCRMADELWRWLNNTSWYRAAGNRRPLIRLGGPLLIPQECQRDFYWHVSMLQSVATLSFSVRFVPRQPQPELQAQRVRVA</sequence>
<feature type="domain" description="F-box" evidence="1">
    <location>
        <begin position="58"/>
        <end position="118"/>
    </location>
</feature>
<dbReference type="OrthoDB" id="2663394at2759"/>
<proteinExistence type="predicted"/>
<dbReference type="EMBL" id="KN839874">
    <property type="protein sequence ID" value="KIJ60292.1"/>
    <property type="molecule type" value="Genomic_DNA"/>
</dbReference>
<accession>A0A0C9WAQ2</accession>
<keyword evidence="3" id="KW-1185">Reference proteome</keyword>
<dbReference type="InterPro" id="IPR001810">
    <property type="entry name" value="F-box_dom"/>
</dbReference>
<dbReference type="AlphaFoldDB" id="A0A0C9WAQ2"/>